<feature type="chain" id="PRO_5002614081" evidence="1">
    <location>
        <begin position="39"/>
        <end position="173"/>
    </location>
</feature>
<evidence type="ECO:0000313" key="2">
    <source>
        <dbReference type="EMBL" id="BAG47484.1"/>
    </source>
</evidence>
<dbReference type="HOGENOM" id="CLU_121881_0_0_4"/>
<dbReference type="AlphaFoldDB" id="A0A0H3KYL2"/>
<dbReference type="InterPro" id="IPR036280">
    <property type="entry name" value="Multihaem_cyt_sf"/>
</dbReference>
<evidence type="ECO:0000313" key="3">
    <source>
        <dbReference type="Proteomes" id="UP000008815"/>
    </source>
</evidence>
<reference evidence="2 3" key="1">
    <citation type="submission" date="2007-04" db="EMBL/GenBank/DDBJ databases">
        <title>Complete genome sequence of Burkholderia multivorans ATCC 17616.</title>
        <authorList>
            <person name="Ohtsubo Y."/>
            <person name="Yamashita A."/>
            <person name="Kurokawa K."/>
            <person name="Takami H."/>
            <person name="Yuhara S."/>
            <person name="Nishiyama E."/>
            <person name="Endo R."/>
            <person name="Miyazaki R."/>
            <person name="Ono A."/>
            <person name="Yano K."/>
            <person name="Ito M."/>
            <person name="Sota M."/>
            <person name="Yuji N."/>
            <person name="Hattori M."/>
            <person name="Tsuda M."/>
        </authorList>
    </citation>
    <scope>NUCLEOTIDE SEQUENCE [LARGE SCALE GENOMIC DNA]</scope>
    <source>
        <strain evidence="3">ATCC 17616 / 249</strain>
    </source>
</reference>
<organism evidence="2 3">
    <name type="scientific">Burkholderia multivorans (strain ATCC 17616 / 249)</name>
    <dbReference type="NCBI Taxonomy" id="395019"/>
    <lineage>
        <taxon>Bacteria</taxon>
        <taxon>Pseudomonadati</taxon>
        <taxon>Pseudomonadota</taxon>
        <taxon>Betaproteobacteria</taxon>
        <taxon>Burkholderiales</taxon>
        <taxon>Burkholderiaceae</taxon>
        <taxon>Burkholderia</taxon>
        <taxon>Burkholderia cepacia complex</taxon>
    </lineage>
</organism>
<keyword evidence="3" id="KW-1185">Reference proteome</keyword>
<name>A0A0H3KYL2_BURM1</name>
<keyword evidence="1" id="KW-0732">Signal</keyword>
<dbReference type="STRING" id="395019.BMULJ_05657"/>
<proteinExistence type="predicted"/>
<dbReference type="Pfam" id="PF09626">
    <property type="entry name" value="DHC"/>
    <property type="match status" value="1"/>
</dbReference>
<protein>
    <submittedName>
        <fullName evidence="2">Transcriptional regulator</fullName>
    </submittedName>
</protein>
<dbReference type="Proteomes" id="UP000008815">
    <property type="component" value="Chromosome 3"/>
</dbReference>
<dbReference type="EMBL" id="AP009387">
    <property type="protein sequence ID" value="BAG47484.1"/>
    <property type="molecule type" value="Genomic_DNA"/>
</dbReference>
<dbReference type="SUPFAM" id="SSF48695">
    <property type="entry name" value="Multiheme cytochromes"/>
    <property type="match status" value="1"/>
</dbReference>
<dbReference type="eggNOG" id="COG3658">
    <property type="taxonomic scope" value="Bacteria"/>
</dbReference>
<evidence type="ECO:0000256" key="1">
    <source>
        <dbReference type="SAM" id="SignalP"/>
    </source>
</evidence>
<dbReference type="InterPro" id="IPR018588">
    <property type="entry name" value="Dihaem_cytochrome-c"/>
</dbReference>
<gene>
    <name evidence="2" type="ordered locus">BMULJ_05657</name>
</gene>
<feature type="signal peptide" evidence="1">
    <location>
        <begin position="1"/>
        <end position="38"/>
    </location>
</feature>
<accession>A0A0H3KYL2</accession>
<sequence>MNNADSTPFLRRIAPPRHVRASVISMLLLSLLPRAAMAEDETRGISIPLLPKYKQECATCHVAYPPGALPAESWRRILNGLDRHFGTDATLDPTTIGQLETWLTAHAATGAAARRPPEDRITRSAWFAATHDEVPASVWRSPAVKRPSNCAACHTQADKGNFDERFVRIPSSR</sequence>
<dbReference type="KEGG" id="bmj:BMULJ_05657"/>